<evidence type="ECO:0000313" key="3">
    <source>
        <dbReference type="Proteomes" id="UP001432027"/>
    </source>
</evidence>
<gene>
    <name evidence="2" type="ORF">PENTCL1PPCAC_20959</name>
</gene>
<protein>
    <submittedName>
        <fullName evidence="2">Uncharacterized protein</fullName>
    </submittedName>
</protein>
<feature type="non-terminal residue" evidence="2">
    <location>
        <position position="1"/>
    </location>
</feature>
<name>A0AAV5TXT7_9BILA</name>
<keyword evidence="3" id="KW-1185">Reference proteome</keyword>
<accession>A0AAV5TXT7</accession>
<proteinExistence type="predicted"/>
<comment type="caution">
    <text evidence="2">The sequence shown here is derived from an EMBL/GenBank/DDBJ whole genome shotgun (WGS) entry which is preliminary data.</text>
</comment>
<dbReference type="AlphaFoldDB" id="A0AAV5TXT7"/>
<feature type="region of interest" description="Disordered" evidence="1">
    <location>
        <begin position="1"/>
        <end position="22"/>
    </location>
</feature>
<evidence type="ECO:0000256" key="1">
    <source>
        <dbReference type="SAM" id="MobiDB-lite"/>
    </source>
</evidence>
<dbReference type="Proteomes" id="UP001432027">
    <property type="component" value="Unassembled WGS sequence"/>
</dbReference>
<organism evidence="2 3">
    <name type="scientific">Pristionchus entomophagus</name>
    <dbReference type="NCBI Taxonomy" id="358040"/>
    <lineage>
        <taxon>Eukaryota</taxon>
        <taxon>Metazoa</taxon>
        <taxon>Ecdysozoa</taxon>
        <taxon>Nematoda</taxon>
        <taxon>Chromadorea</taxon>
        <taxon>Rhabditida</taxon>
        <taxon>Rhabditina</taxon>
        <taxon>Diplogasteromorpha</taxon>
        <taxon>Diplogasteroidea</taxon>
        <taxon>Neodiplogasteridae</taxon>
        <taxon>Pristionchus</taxon>
    </lineage>
</organism>
<sequence>NGICSSSSNRRCTSPVMGESDHLQKQAKEKRCMWIIAARMYSLVRWPESLLCSADARVDAALLLD</sequence>
<reference evidence="2" key="1">
    <citation type="submission" date="2023-10" db="EMBL/GenBank/DDBJ databases">
        <title>Genome assembly of Pristionchus species.</title>
        <authorList>
            <person name="Yoshida K."/>
            <person name="Sommer R.J."/>
        </authorList>
    </citation>
    <scope>NUCLEOTIDE SEQUENCE</scope>
    <source>
        <strain evidence="2">RS0144</strain>
    </source>
</reference>
<evidence type="ECO:0000313" key="2">
    <source>
        <dbReference type="EMBL" id="GMS98784.1"/>
    </source>
</evidence>
<dbReference type="EMBL" id="BTSX01000005">
    <property type="protein sequence ID" value="GMS98784.1"/>
    <property type="molecule type" value="Genomic_DNA"/>
</dbReference>
<feature type="compositionally biased region" description="Polar residues" evidence="1">
    <location>
        <begin position="1"/>
        <end position="12"/>
    </location>
</feature>